<gene>
    <name evidence="3" type="ORF">ACHAWU_006138</name>
</gene>
<evidence type="ECO:0000256" key="2">
    <source>
        <dbReference type="SAM" id="MobiDB-lite"/>
    </source>
</evidence>
<evidence type="ECO:0000256" key="1">
    <source>
        <dbReference type="SAM" id="Coils"/>
    </source>
</evidence>
<sequence>MNIEGGDDTTAGEIEGVAVAAPPAPTSIPPDNNWRVKRAVVSREKKLAKLNKEIVEVASREKKKLAKLDQQNKEMRASNDSLKRRISELKSQIELARPRWRRHARRYLLHMI</sequence>
<keyword evidence="4" id="KW-1185">Reference proteome</keyword>
<protein>
    <recommendedName>
        <fullName evidence="5">BZIP domain-containing protein</fullName>
    </recommendedName>
</protein>
<proteinExistence type="predicted"/>
<comment type="caution">
    <text evidence="3">The sequence shown here is derived from an EMBL/GenBank/DDBJ whole genome shotgun (WGS) entry which is preliminary data.</text>
</comment>
<evidence type="ECO:0008006" key="5">
    <source>
        <dbReference type="Google" id="ProtNLM"/>
    </source>
</evidence>
<evidence type="ECO:0000313" key="3">
    <source>
        <dbReference type="EMBL" id="KAL3757830.1"/>
    </source>
</evidence>
<dbReference type="EMBL" id="JALLBG020000250">
    <property type="protein sequence ID" value="KAL3757830.1"/>
    <property type="molecule type" value="Genomic_DNA"/>
</dbReference>
<accession>A0ABD3MBB9</accession>
<dbReference type="AlphaFoldDB" id="A0ABD3MBB9"/>
<feature type="region of interest" description="Disordered" evidence="2">
    <location>
        <begin position="1"/>
        <end position="32"/>
    </location>
</feature>
<feature type="coiled-coil region" evidence="1">
    <location>
        <begin position="58"/>
        <end position="92"/>
    </location>
</feature>
<evidence type="ECO:0000313" key="4">
    <source>
        <dbReference type="Proteomes" id="UP001530293"/>
    </source>
</evidence>
<organism evidence="3 4">
    <name type="scientific">Discostella pseudostelligera</name>
    <dbReference type="NCBI Taxonomy" id="259834"/>
    <lineage>
        <taxon>Eukaryota</taxon>
        <taxon>Sar</taxon>
        <taxon>Stramenopiles</taxon>
        <taxon>Ochrophyta</taxon>
        <taxon>Bacillariophyta</taxon>
        <taxon>Coscinodiscophyceae</taxon>
        <taxon>Thalassiosirophycidae</taxon>
        <taxon>Stephanodiscales</taxon>
        <taxon>Stephanodiscaceae</taxon>
        <taxon>Discostella</taxon>
    </lineage>
</organism>
<reference evidence="3 4" key="1">
    <citation type="submission" date="2024-10" db="EMBL/GenBank/DDBJ databases">
        <title>Updated reference genomes for cyclostephanoid diatoms.</title>
        <authorList>
            <person name="Roberts W.R."/>
            <person name="Alverson A.J."/>
        </authorList>
    </citation>
    <scope>NUCLEOTIDE SEQUENCE [LARGE SCALE GENOMIC DNA]</scope>
    <source>
        <strain evidence="3 4">AJA232-27</strain>
    </source>
</reference>
<name>A0ABD3MBB9_9STRA</name>
<keyword evidence="1" id="KW-0175">Coiled coil</keyword>
<dbReference type="Proteomes" id="UP001530293">
    <property type="component" value="Unassembled WGS sequence"/>
</dbReference>